<gene>
    <name evidence="3" type="ORF">BHAP_2107</name>
</gene>
<sequence>MSGSLNSAAQQTPVQSWAHSPRQLYGITAADFSTRERAVAVFKRIVDPLKPFYSPSGARLDIGSTGTWYEHDTVPIEAFSRVLWGLVPFWAGGSSDADFERIVRDGLTAGSNPDNREYWHTCHDYDQKFCEMAAIGFGMLLAPAQVWEPLSDEAKRNLADWLNEINRHKCWSSNWIFFRIIANVALHKRGMPYNAEKLAAGLEFINSLYDRGGWYSDGARGAKDYYNPFVLVTFGVLYAMVMGDEDPDNARRFRERAREFARDYVHWFSPDGPSPAFGRSMTYRFAQVGFFSACAAAGLDVLPLPVLKGIIARHLADWLSRPIFDNAGVLTIGYGYSNLHMQESYNAPGSPYWALEAFLFLALPADHEFWQVEAAPMPDLEPRYYSEATRMITQRGTDGDVVLLTPGAISVDGQTHAHAHAIDKYSKFAYSSAFGFSVAHNNFSVGECAPDSMLALCVDGFVYCKGLAELLRTDDRGYTIRWSPCRGVQVETTVEVSEHGHVRTHRIVSDVDCTAYDCGFAVNDDDLRRPSHAVDEAQLSARCDCDGLFCAVTALNITDLQIVDDMRSLKPLTNDCRTGVGGTTGSEASKPKPLVISAAPNTNLIHPKTVIPAIEYSIHAGCPITIRTAFDYLP</sequence>
<evidence type="ECO:0000259" key="2">
    <source>
        <dbReference type="Pfam" id="PF20938"/>
    </source>
</evidence>
<dbReference type="InterPro" id="IPR049237">
    <property type="entry name" value="DUF2264_C"/>
</dbReference>
<dbReference type="PIRSF" id="PIRSF014753">
    <property type="entry name" value="UCP014753"/>
    <property type="match status" value="1"/>
</dbReference>
<evidence type="ECO:0008006" key="5">
    <source>
        <dbReference type="Google" id="ProtNLM"/>
    </source>
</evidence>
<dbReference type="EMBL" id="MWWY01000046">
    <property type="protein sequence ID" value="OZG62572.1"/>
    <property type="molecule type" value="Genomic_DNA"/>
</dbReference>
<dbReference type="AlphaFoldDB" id="A0A261FTR9"/>
<feature type="domain" description="DUF2264" evidence="2">
    <location>
        <begin position="420"/>
        <end position="622"/>
    </location>
</feature>
<evidence type="ECO:0000313" key="4">
    <source>
        <dbReference type="Proteomes" id="UP000216074"/>
    </source>
</evidence>
<keyword evidence="4" id="KW-1185">Reference proteome</keyword>
<dbReference type="InterPro" id="IPR049349">
    <property type="entry name" value="DUF2264_N"/>
</dbReference>
<comment type="caution">
    <text evidence="3">The sequence shown here is derived from an EMBL/GenBank/DDBJ whole genome shotgun (WGS) entry which is preliminary data.</text>
</comment>
<dbReference type="Pfam" id="PF20938">
    <property type="entry name" value="DUF2264_C"/>
    <property type="match status" value="1"/>
</dbReference>
<dbReference type="Pfam" id="PF10022">
    <property type="entry name" value="DUF2264"/>
    <property type="match status" value="1"/>
</dbReference>
<evidence type="ECO:0000259" key="1">
    <source>
        <dbReference type="Pfam" id="PF10022"/>
    </source>
</evidence>
<dbReference type="RefSeq" id="WP_094730635.1">
    <property type="nucleotide sequence ID" value="NZ_MWWY01000046.1"/>
</dbReference>
<organism evidence="3 4">
    <name type="scientific">Bifidobacterium hapali</name>
    <dbReference type="NCBI Taxonomy" id="1630172"/>
    <lineage>
        <taxon>Bacteria</taxon>
        <taxon>Bacillati</taxon>
        <taxon>Actinomycetota</taxon>
        <taxon>Actinomycetes</taxon>
        <taxon>Bifidobacteriales</taxon>
        <taxon>Bifidobacteriaceae</taxon>
        <taxon>Bifidobacterium</taxon>
    </lineage>
</organism>
<evidence type="ECO:0000313" key="3">
    <source>
        <dbReference type="EMBL" id="OZG62572.1"/>
    </source>
</evidence>
<protein>
    <recommendedName>
        <fullName evidence="5">DUF2264 domain-containing protein</fullName>
    </recommendedName>
</protein>
<dbReference type="PANTHER" id="PTHR35339">
    <property type="entry name" value="LINALOOL DEHYDRATASE_ISOMERASE DOMAIN-CONTAINING PROTEIN"/>
    <property type="match status" value="1"/>
</dbReference>
<accession>A0A261FTR9</accession>
<reference evidence="3 4" key="1">
    <citation type="journal article" date="2017" name="BMC Genomics">
        <title>Comparative genomic and phylogenomic analyses of the Bifidobacteriaceae family.</title>
        <authorList>
            <person name="Lugli G.A."/>
            <person name="Milani C."/>
            <person name="Turroni F."/>
            <person name="Duranti S."/>
            <person name="Mancabelli L."/>
            <person name="Mangifesta M."/>
            <person name="Ferrario C."/>
            <person name="Modesto M."/>
            <person name="Mattarelli P."/>
            <person name="Jiri K."/>
            <person name="van Sinderen D."/>
            <person name="Ventura M."/>
        </authorList>
    </citation>
    <scope>NUCLEOTIDE SEQUENCE [LARGE SCALE GENOMIC DNA]</scope>
    <source>
        <strain evidence="3 4">DSM 100202</strain>
    </source>
</reference>
<proteinExistence type="predicted"/>
<name>A0A261FTR9_9BIFI</name>
<dbReference type="InterPro" id="IPR016624">
    <property type="entry name" value="UCP014753"/>
</dbReference>
<dbReference type="PANTHER" id="PTHR35339:SF4">
    <property type="entry name" value="LINALOOL DEHYDRATASE_ISOMERASE DOMAIN-CONTAINING PROTEIN"/>
    <property type="match status" value="1"/>
</dbReference>
<dbReference type="Proteomes" id="UP000216074">
    <property type="component" value="Unassembled WGS sequence"/>
</dbReference>
<dbReference type="OrthoDB" id="9813465at2"/>
<feature type="domain" description="DUF2264" evidence="1">
    <location>
        <begin position="34"/>
        <end position="376"/>
    </location>
</feature>